<keyword evidence="6" id="KW-0175">Coiled coil</keyword>
<dbReference type="PROSITE" id="PS50600">
    <property type="entry name" value="ULP_PROTEASE"/>
    <property type="match status" value="1"/>
</dbReference>
<keyword evidence="5" id="KW-0378">Hydrolase</keyword>
<proteinExistence type="inferred from homology"/>
<feature type="compositionally biased region" description="Polar residues" evidence="7">
    <location>
        <begin position="371"/>
        <end position="384"/>
    </location>
</feature>
<dbReference type="AlphaFoldDB" id="A0AAV6VHV4"/>
<feature type="compositionally biased region" description="Polar residues" evidence="7">
    <location>
        <begin position="211"/>
        <end position="220"/>
    </location>
</feature>
<evidence type="ECO:0000256" key="4">
    <source>
        <dbReference type="ARBA" id="ARBA00022786"/>
    </source>
</evidence>
<feature type="coiled-coil region" evidence="6">
    <location>
        <begin position="1206"/>
        <end position="1236"/>
    </location>
</feature>
<dbReference type="PANTHER" id="PTHR46896">
    <property type="entry name" value="SENTRIN-SPECIFIC PROTEASE"/>
    <property type="match status" value="1"/>
</dbReference>
<dbReference type="GO" id="GO:0005634">
    <property type="term" value="C:nucleus"/>
    <property type="evidence" value="ECO:0007669"/>
    <property type="project" value="TreeGrafter"/>
</dbReference>
<keyword evidence="3" id="KW-0645">Protease</keyword>
<dbReference type="GO" id="GO:0005737">
    <property type="term" value="C:cytoplasm"/>
    <property type="evidence" value="ECO:0007669"/>
    <property type="project" value="TreeGrafter"/>
</dbReference>
<keyword evidence="4" id="KW-0833">Ubl conjugation pathway</keyword>
<dbReference type="InterPro" id="IPR003653">
    <property type="entry name" value="Peptidase_C48_C"/>
</dbReference>
<feature type="region of interest" description="Disordered" evidence="7">
    <location>
        <begin position="29"/>
        <end position="58"/>
    </location>
</feature>
<feature type="region of interest" description="Disordered" evidence="7">
    <location>
        <begin position="673"/>
        <end position="694"/>
    </location>
</feature>
<feature type="domain" description="Ubiquitin-like protease family profile" evidence="8">
    <location>
        <begin position="915"/>
        <end position="1186"/>
    </location>
</feature>
<evidence type="ECO:0000313" key="10">
    <source>
        <dbReference type="Proteomes" id="UP000827092"/>
    </source>
</evidence>
<feature type="compositionally biased region" description="Low complexity" evidence="7">
    <location>
        <begin position="360"/>
        <end position="370"/>
    </location>
</feature>
<feature type="region of interest" description="Disordered" evidence="7">
    <location>
        <begin position="560"/>
        <end position="627"/>
    </location>
</feature>
<dbReference type="Gene3D" id="3.40.395.10">
    <property type="entry name" value="Adenoviral Proteinase, Chain A"/>
    <property type="match status" value="1"/>
</dbReference>
<feature type="compositionally biased region" description="Polar residues" evidence="7">
    <location>
        <begin position="1042"/>
        <end position="1052"/>
    </location>
</feature>
<dbReference type="PANTHER" id="PTHR46896:SF3">
    <property type="entry name" value="FI06413P-RELATED"/>
    <property type="match status" value="1"/>
</dbReference>
<reference evidence="9 10" key="1">
    <citation type="journal article" date="2022" name="Nat. Ecol. Evol.">
        <title>A masculinizing supergene underlies an exaggerated male reproductive morph in a spider.</title>
        <authorList>
            <person name="Hendrickx F."/>
            <person name="De Corte Z."/>
            <person name="Sonet G."/>
            <person name="Van Belleghem S.M."/>
            <person name="Kostlbacher S."/>
            <person name="Vangestel C."/>
        </authorList>
    </citation>
    <scope>NUCLEOTIDE SEQUENCE [LARGE SCALE GENOMIC DNA]</scope>
    <source>
        <strain evidence="9">W744_W776</strain>
    </source>
</reference>
<evidence type="ECO:0000313" key="9">
    <source>
        <dbReference type="EMBL" id="KAG8196365.1"/>
    </source>
</evidence>
<protein>
    <recommendedName>
        <fullName evidence="8">Ubiquitin-like protease family profile domain-containing protein</fullName>
    </recommendedName>
</protein>
<feature type="region of interest" description="Disordered" evidence="7">
    <location>
        <begin position="1030"/>
        <end position="1110"/>
    </location>
</feature>
<gene>
    <name evidence="9" type="ORF">JTE90_009583</name>
</gene>
<dbReference type="InterPro" id="IPR038765">
    <property type="entry name" value="Papain-like_cys_pep_sf"/>
</dbReference>
<accession>A0AAV6VHV4</accession>
<sequence>MNQASSNSSMPKSTAEALKLIQKKGLSISIVSRDNSRSSQPAPAESPVGAKEMKPKQIVSVDKTTKLPIRSSVVTENKATLSQARSMPNALSETRNSSGQTPNSAHFQENIISGVINKTLVPISTSSETRAAQAWNNLPESKLQASCNQIAQSVAENKNLQAGRHVQGQLIYSEGKIQVAKSSPNISEGIKVQSRISQATGQPSHIAGRNAQGNQVKSPMSSPPLEKKVLNTDRQPQNFENLQQRLVSESNQTKFVVSNKVGDVTLPTQLRVSQIMKGTPAERIQSPKVQQLSNVGFQVRVPSVERSPATVDEKTLVKPKRLTQNTVLPKNLASVQIQKLPNTSMHSDFATIGQVVKITSSPSDSSQRQSFENLESTPSGKITMSSSRATPKRAPAARTLTNSPVAKKKCVKKMSPEKISGLNNLEARTPKGIEMQNRGLTITPIATSSSAVNTKATAESSIISSGSQVVRCPYCEKHSFRFDYCEHCGEVLPVNAPKYRLKKLSEIPMASRETVMVTKNVTTTSTIEKKIVYHLPDGMGPVNQSYQSISMRENVVFETSSPLGTRGGRGRGKTRRKAEPVCYTLSSDDDEPPVVMHPMQASSIHSSQVYNPNESEGSKSDHSSNSEMLHNELHDENQEDSDDLQYPGVTDINPNIEEDEPEEEMEFEAEEIEEEEENFSEECEEEEEEIPEEEHNDCESLAQSGRHPSLRCRSIRIGSYKVHPRPTQPFVAVVLDEGRISFNAPIISDPGGTQVHITLGSEDVHKMYFHFGRCLPVMFITTTPKFGGLVRTALHMIENETPYFDPSTKDDKTQKLTFLIESISEQQKSFLKTKFAGDNKTIEIDQKTANEILVKSTPNQNAVLQLKRPDPVPTVSLEPRLPQISNQISVTKVNIPPKPVVKLLTYPAPPLTGGIAITNEDLNCLNEGEFLNDAIIDFYLKYLFHEKLSPYYQERTHIFSSFFYPRLTHRQDRPRGDDANKTMPVRRHNQVKTWTRHVDIFSKDYIIIPVNQNVHWFLAVICYPSRVPDAPTEQEKKLNDSAALNDSVTSTNEHVHKVTIKEITSNGEDDSQNLDDSMNSGASSPYEVEEPPDSDDCSETPDSTTNPDGKQRREMPCICIFDSLSGPSRVRIATVLREYLELEWKCKKGTKKVFNKSTMQGFVMKCPQQTNFSDCGIYLLQFVESFFEHPIPFCNPMPDLTDWFTEEKINRKRQQLKDLILNLQEKQEAIAARKNQSSSQHSDNR</sequence>
<evidence type="ECO:0000256" key="2">
    <source>
        <dbReference type="ARBA" id="ARBA00022553"/>
    </source>
</evidence>
<dbReference type="GO" id="GO:0070139">
    <property type="term" value="F:SUMO-specific endopeptidase activity"/>
    <property type="evidence" value="ECO:0007669"/>
    <property type="project" value="TreeGrafter"/>
</dbReference>
<dbReference type="InterPro" id="IPR051947">
    <property type="entry name" value="Sentrin-specific_protease"/>
</dbReference>
<organism evidence="9 10">
    <name type="scientific">Oedothorax gibbosus</name>
    <dbReference type="NCBI Taxonomy" id="931172"/>
    <lineage>
        <taxon>Eukaryota</taxon>
        <taxon>Metazoa</taxon>
        <taxon>Ecdysozoa</taxon>
        <taxon>Arthropoda</taxon>
        <taxon>Chelicerata</taxon>
        <taxon>Arachnida</taxon>
        <taxon>Araneae</taxon>
        <taxon>Araneomorphae</taxon>
        <taxon>Entelegynae</taxon>
        <taxon>Araneoidea</taxon>
        <taxon>Linyphiidae</taxon>
        <taxon>Erigoninae</taxon>
        <taxon>Oedothorax</taxon>
    </lineage>
</organism>
<feature type="compositionally biased region" description="Polar residues" evidence="7">
    <location>
        <begin position="29"/>
        <end position="41"/>
    </location>
</feature>
<feature type="region of interest" description="Disordered" evidence="7">
    <location>
        <begin position="77"/>
        <end position="105"/>
    </location>
</feature>
<feature type="compositionally biased region" description="Polar residues" evidence="7">
    <location>
        <begin position="1074"/>
        <end position="1083"/>
    </location>
</feature>
<feature type="region of interest" description="Disordered" evidence="7">
    <location>
        <begin position="197"/>
        <end position="224"/>
    </location>
</feature>
<dbReference type="GO" id="GO:0016926">
    <property type="term" value="P:protein desumoylation"/>
    <property type="evidence" value="ECO:0007669"/>
    <property type="project" value="TreeGrafter"/>
</dbReference>
<feature type="compositionally biased region" description="Low complexity" evidence="7">
    <location>
        <begin position="385"/>
        <end position="399"/>
    </location>
</feature>
<evidence type="ECO:0000256" key="1">
    <source>
        <dbReference type="ARBA" id="ARBA00005234"/>
    </source>
</evidence>
<feature type="region of interest" description="Disordered" evidence="7">
    <location>
        <begin position="360"/>
        <end position="399"/>
    </location>
</feature>
<feature type="compositionally biased region" description="Polar residues" evidence="7">
    <location>
        <begin position="600"/>
        <end position="615"/>
    </location>
</feature>
<dbReference type="GO" id="GO:0006508">
    <property type="term" value="P:proteolysis"/>
    <property type="evidence" value="ECO:0007669"/>
    <property type="project" value="UniProtKB-KW"/>
</dbReference>
<dbReference type="EMBL" id="JAFNEN010000071">
    <property type="protein sequence ID" value="KAG8196365.1"/>
    <property type="molecule type" value="Genomic_DNA"/>
</dbReference>
<evidence type="ECO:0000256" key="5">
    <source>
        <dbReference type="ARBA" id="ARBA00022801"/>
    </source>
</evidence>
<dbReference type="Proteomes" id="UP000827092">
    <property type="component" value="Unassembled WGS sequence"/>
</dbReference>
<comment type="similarity">
    <text evidence="1">Belongs to the peptidase C48 family.</text>
</comment>
<dbReference type="SUPFAM" id="SSF54001">
    <property type="entry name" value="Cysteine proteinases"/>
    <property type="match status" value="1"/>
</dbReference>
<evidence type="ECO:0000259" key="8">
    <source>
        <dbReference type="PROSITE" id="PS50600"/>
    </source>
</evidence>
<keyword evidence="10" id="KW-1185">Reference proteome</keyword>
<evidence type="ECO:0000256" key="7">
    <source>
        <dbReference type="SAM" id="MobiDB-lite"/>
    </source>
</evidence>
<comment type="caution">
    <text evidence="9">The sequence shown here is derived from an EMBL/GenBank/DDBJ whole genome shotgun (WGS) entry which is preliminary data.</text>
</comment>
<feature type="compositionally biased region" description="Basic and acidic residues" evidence="7">
    <location>
        <begin position="616"/>
        <end position="627"/>
    </location>
</feature>
<name>A0AAV6VHV4_9ARAC</name>
<evidence type="ECO:0000256" key="3">
    <source>
        <dbReference type="ARBA" id="ARBA00022670"/>
    </source>
</evidence>
<feature type="compositionally biased region" description="Acidic residues" evidence="7">
    <location>
        <begin position="1087"/>
        <end position="1099"/>
    </location>
</feature>
<dbReference type="Pfam" id="PF02902">
    <property type="entry name" value="Peptidase_C48"/>
    <property type="match status" value="1"/>
</dbReference>
<evidence type="ECO:0000256" key="6">
    <source>
        <dbReference type="SAM" id="Coils"/>
    </source>
</evidence>
<keyword evidence="2" id="KW-0597">Phosphoprotein</keyword>